<dbReference type="PROSITE" id="PS50043">
    <property type="entry name" value="HTH_LUXR_2"/>
    <property type="match status" value="1"/>
</dbReference>
<dbReference type="Pfam" id="PF00196">
    <property type="entry name" value="GerE"/>
    <property type="match status" value="1"/>
</dbReference>
<evidence type="ECO:0000256" key="6">
    <source>
        <dbReference type="PROSITE-ProRule" id="PRU00169"/>
    </source>
</evidence>
<evidence type="ECO:0000256" key="3">
    <source>
        <dbReference type="ARBA" id="ARBA00023015"/>
    </source>
</evidence>
<dbReference type="Pfam" id="PF00072">
    <property type="entry name" value="Response_reg"/>
    <property type="match status" value="1"/>
</dbReference>
<keyword evidence="4" id="KW-0238">DNA-binding</keyword>
<dbReference type="InterPro" id="IPR000792">
    <property type="entry name" value="Tscrpt_reg_LuxR_C"/>
</dbReference>
<feature type="domain" description="HTH luxR-type" evidence="7">
    <location>
        <begin position="145"/>
        <end position="210"/>
    </location>
</feature>
<dbReference type="SUPFAM" id="SSF46894">
    <property type="entry name" value="C-terminal effector domain of the bipartite response regulators"/>
    <property type="match status" value="1"/>
</dbReference>
<dbReference type="SMART" id="SM00448">
    <property type="entry name" value="REC"/>
    <property type="match status" value="1"/>
</dbReference>
<keyword evidence="2" id="KW-0902">Two-component regulatory system</keyword>
<comment type="caution">
    <text evidence="9">The sequence shown here is derived from an EMBL/GenBank/DDBJ whole genome shotgun (WGS) entry which is preliminary data.</text>
</comment>
<dbReference type="PROSITE" id="PS50110">
    <property type="entry name" value="RESPONSE_REGULATORY"/>
    <property type="match status" value="1"/>
</dbReference>
<evidence type="ECO:0000313" key="9">
    <source>
        <dbReference type="EMBL" id="EPD12652.1"/>
    </source>
</evidence>
<dbReference type="InterPro" id="IPR001789">
    <property type="entry name" value="Sig_transdc_resp-reg_receiver"/>
</dbReference>
<dbReference type="PANTHER" id="PTHR43214:SF3">
    <property type="entry name" value="RESPONSE REGULATOR UVRY"/>
    <property type="match status" value="1"/>
</dbReference>
<dbReference type="InterPro" id="IPR011006">
    <property type="entry name" value="CheY-like_superfamily"/>
</dbReference>
<keyword evidence="1 6" id="KW-0597">Phosphoprotein</keyword>
<dbReference type="PRINTS" id="PR00038">
    <property type="entry name" value="HTHLUXR"/>
</dbReference>
<dbReference type="CDD" id="cd06170">
    <property type="entry name" value="LuxR_C_like"/>
    <property type="match status" value="1"/>
</dbReference>
<organism evidence="9 10">
    <name type="scientific">Cycloclasticus pugetii</name>
    <dbReference type="NCBI Taxonomy" id="34068"/>
    <lineage>
        <taxon>Bacteria</taxon>
        <taxon>Pseudomonadati</taxon>
        <taxon>Pseudomonadota</taxon>
        <taxon>Gammaproteobacteria</taxon>
        <taxon>Thiotrichales</taxon>
        <taxon>Piscirickettsiaceae</taxon>
        <taxon>Cycloclasticus</taxon>
    </lineage>
</organism>
<dbReference type="PANTHER" id="PTHR43214">
    <property type="entry name" value="TWO-COMPONENT RESPONSE REGULATOR"/>
    <property type="match status" value="1"/>
</dbReference>
<keyword evidence="5" id="KW-0804">Transcription</keyword>
<evidence type="ECO:0000256" key="4">
    <source>
        <dbReference type="ARBA" id="ARBA00023125"/>
    </source>
</evidence>
<dbReference type="InterPro" id="IPR058245">
    <property type="entry name" value="NreC/VraR/RcsB-like_REC"/>
</dbReference>
<evidence type="ECO:0000256" key="1">
    <source>
        <dbReference type="ARBA" id="ARBA00022553"/>
    </source>
</evidence>
<dbReference type="GO" id="GO:0003677">
    <property type="term" value="F:DNA binding"/>
    <property type="evidence" value="ECO:0007669"/>
    <property type="project" value="UniProtKB-KW"/>
</dbReference>
<accession>A0AB33Z155</accession>
<name>A0AB33Z155_9GAMM</name>
<gene>
    <name evidence="9" type="ORF">L196_08604</name>
</gene>
<evidence type="ECO:0000256" key="2">
    <source>
        <dbReference type="ARBA" id="ARBA00023012"/>
    </source>
</evidence>
<evidence type="ECO:0000313" key="10">
    <source>
        <dbReference type="Proteomes" id="UP000015462"/>
    </source>
</evidence>
<reference evidence="9 10" key="1">
    <citation type="journal article" date="2013" name="Genome Announc.">
        <title>Genome Sequence of the Pyrene- and Fluoranthene-Degrading Bacterium Cycloclasticus sp. Strain PY97M.</title>
        <authorList>
            <person name="Cui Z."/>
            <person name="Xu G."/>
            <person name="Li Q."/>
            <person name="Gao W."/>
            <person name="Zheng L."/>
        </authorList>
    </citation>
    <scope>NUCLEOTIDE SEQUENCE [LARGE SCALE GENOMIC DNA]</scope>
    <source>
        <strain evidence="9 10">PY97M</strain>
    </source>
</reference>
<dbReference type="SUPFAM" id="SSF52172">
    <property type="entry name" value="CheY-like"/>
    <property type="match status" value="1"/>
</dbReference>
<feature type="modified residue" description="4-aspartylphosphate" evidence="6">
    <location>
        <position position="58"/>
    </location>
</feature>
<evidence type="ECO:0000259" key="7">
    <source>
        <dbReference type="PROSITE" id="PS50043"/>
    </source>
</evidence>
<dbReference type="SMART" id="SM00421">
    <property type="entry name" value="HTH_LUXR"/>
    <property type="match status" value="1"/>
</dbReference>
<dbReference type="AlphaFoldDB" id="A0AB33Z155"/>
<dbReference type="InterPro" id="IPR039420">
    <property type="entry name" value="WalR-like"/>
</dbReference>
<keyword evidence="10" id="KW-1185">Reference proteome</keyword>
<dbReference type="Gene3D" id="3.40.50.2300">
    <property type="match status" value="1"/>
</dbReference>
<evidence type="ECO:0000256" key="5">
    <source>
        <dbReference type="ARBA" id="ARBA00023163"/>
    </source>
</evidence>
<protein>
    <submittedName>
        <fullName evidence="9">GacA-like protein</fullName>
    </submittedName>
</protein>
<feature type="domain" description="Response regulatory" evidence="8">
    <location>
        <begin position="7"/>
        <end position="123"/>
    </location>
</feature>
<dbReference type="Proteomes" id="UP000015462">
    <property type="component" value="Unassembled WGS sequence"/>
</dbReference>
<dbReference type="CDD" id="cd17535">
    <property type="entry name" value="REC_NarL-like"/>
    <property type="match status" value="1"/>
</dbReference>
<dbReference type="RefSeq" id="WP_016390669.1">
    <property type="nucleotide sequence ID" value="NZ_JARGOU010000040.1"/>
</dbReference>
<dbReference type="InterPro" id="IPR016032">
    <property type="entry name" value="Sig_transdc_resp-reg_C-effctor"/>
</dbReference>
<dbReference type="EMBL" id="ASHL01000007">
    <property type="protein sequence ID" value="EPD12652.1"/>
    <property type="molecule type" value="Genomic_DNA"/>
</dbReference>
<evidence type="ECO:0000259" key="8">
    <source>
        <dbReference type="PROSITE" id="PS50110"/>
    </source>
</evidence>
<keyword evidence="3" id="KW-0805">Transcription regulation</keyword>
<proteinExistence type="predicted"/>
<sequence length="215" mass="23347">MNSNSIKVLLVDDHELVRSGIEHILQSDPDIEVVAIGSSGEEAVKLAEQLKPDVILMDLNMPGIGGAEALKRILRREPSSKIIALSVYDDGPIPHQAIKLGAKGYINKGCAVNEMTSAIMSVYQGKNYLSSAVATNLIFSGQEPEKNVFSQLSSRELQIVTKIVDGHRIADIANSLSISPKTVNTHRYRAHEKLGVSNDIELVKLAINEGLLKNL</sequence>
<dbReference type="GO" id="GO:0000160">
    <property type="term" value="P:phosphorelay signal transduction system"/>
    <property type="evidence" value="ECO:0007669"/>
    <property type="project" value="UniProtKB-KW"/>
</dbReference>
<dbReference type="GO" id="GO:0006355">
    <property type="term" value="P:regulation of DNA-templated transcription"/>
    <property type="evidence" value="ECO:0007669"/>
    <property type="project" value="InterPro"/>
</dbReference>